<protein>
    <submittedName>
        <fullName evidence="3">Cytochrome P450</fullName>
    </submittedName>
</protein>
<name>A0ABV3SKY3_9HYPH</name>
<evidence type="ECO:0000313" key="3">
    <source>
        <dbReference type="EMBL" id="MEX0407444.1"/>
    </source>
</evidence>
<evidence type="ECO:0000313" key="4">
    <source>
        <dbReference type="Proteomes" id="UP001556692"/>
    </source>
</evidence>
<dbReference type="PRINTS" id="PR00385">
    <property type="entry name" value="P450"/>
</dbReference>
<dbReference type="Pfam" id="PF00067">
    <property type="entry name" value="p450"/>
    <property type="match status" value="1"/>
</dbReference>
<dbReference type="PANTHER" id="PTHR46696">
    <property type="entry name" value="P450, PUTATIVE (EUROFUNG)-RELATED"/>
    <property type="match status" value="1"/>
</dbReference>
<dbReference type="Gene3D" id="1.10.630.10">
    <property type="entry name" value="Cytochrome P450"/>
    <property type="match status" value="1"/>
</dbReference>
<accession>A0ABV3SKY3</accession>
<dbReference type="InterPro" id="IPR036396">
    <property type="entry name" value="Cyt_P450_sf"/>
</dbReference>
<gene>
    <name evidence="3" type="ORF">ABGN05_17430</name>
</gene>
<dbReference type="InterPro" id="IPR002397">
    <property type="entry name" value="Cyt_P450_B"/>
</dbReference>
<dbReference type="SUPFAM" id="SSF48264">
    <property type="entry name" value="Cytochrome P450"/>
    <property type="match status" value="1"/>
</dbReference>
<dbReference type="InterPro" id="IPR001128">
    <property type="entry name" value="Cyt_P450"/>
</dbReference>
<organism evidence="3 4">
    <name type="scientific">Aquibium pacificus</name>
    <dbReference type="NCBI Taxonomy" id="3153579"/>
    <lineage>
        <taxon>Bacteria</taxon>
        <taxon>Pseudomonadati</taxon>
        <taxon>Pseudomonadota</taxon>
        <taxon>Alphaproteobacteria</taxon>
        <taxon>Hyphomicrobiales</taxon>
        <taxon>Phyllobacteriaceae</taxon>
        <taxon>Aquibium</taxon>
    </lineage>
</organism>
<dbReference type="EMBL" id="JBDPGJ010000004">
    <property type="protein sequence ID" value="MEX0407444.1"/>
    <property type="molecule type" value="Genomic_DNA"/>
</dbReference>
<keyword evidence="4" id="KW-1185">Reference proteome</keyword>
<comment type="similarity">
    <text evidence="2">Belongs to the cytochrome P450 family.</text>
</comment>
<evidence type="ECO:0000256" key="2">
    <source>
        <dbReference type="ARBA" id="ARBA00010617"/>
    </source>
</evidence>
<reference evidence="3 4" key="1">
    <citation type="submission" date="2024-05" db="EMBL/GenBank/DDBJ databases">
        <authorList>
            <person name="Jiang F."/>
        </authorList>
    </citation>
    <scope>NUCLEOTIDE SEQUENCE [LARGE SCALE GENOMIC DNA]</scope>
    <source>
        <strain evidence="3 4">LZ166</strain>
    </source>
</reference>
<sequence>MTDTATGVREAPVVSLDPYAMDVLEDPIPFYRELLDAGPVVYFEKYGVYGVGRYAELREVVTDYSRFTASSGVGITDARRPEFRGRPPSALVEVDPPQHTETRRVANRIMSPLVIRKWRSLFEEKAKEAVDRIVKMGAFDGVRDLVEPVVFGGFPKAMGIRFDEAAIRAIGYMSFNQTGPENELYFKGMEVGEPYMEWFMAACEGDAVEPGSIAGSFFEAEAAGELQPGIAFNITRSLVRGGMDTTISGMSTALRLLAENPDQWALLKRHPDRIRAVMDEAVRMVAPNHLVYRATACDTELGGFFLEGDTKIATFPTAANRDPRKWENPDKFDVMRDTANIHMSFGAADHNCIGQNVARMEAECMLKELVARVEAIEPAGEPRYLIHNQLRILERLPLRIASA</sequence>
<evidence type="ECO:0000256" key="1">
    <source>
        <dbReference type="ARBA" id="ARBA00001971"/>
    </source>
</evidence>
<dbReference type="PANTHER" id="PTHR46696:SF1">
    <property type="entry name" value="CYTOCHROME P450 YJIB-RELATED"/>
    <property type="match status" value="1"/>
</dbReference>
<dbReference type="PRINTS" id="PR00359">
    <property type="entry name" value="BP450"/>
</dbReference>
<dbReference type="Proteomes" id="UP001556692">
    <property type="component" value="Unassembled WGS sequence"/>
</dbReference>
<proteinExistence type="inferred from homology"/>
<comment type="cofactor">
    <cofactor evidence="1">
        <name>heme</name>
        <dbReference type="ChEBI" id="CHEBI:30413"/>
    </cofactor>
</comment>
<comment type="caution">
    <text evidence="3">The sequence shown here is derived from an EMBL/GenBank/DDBJ whole genome shotgun (WGS) entry which is preliminary data.</text>
</comment>
<dbReference type="RefSeq" id="WP_367955324.1">
    <property type="nucleotide sequence ID" value="NZ_JBDPGJ010000004.1"/>
</dbReference>